<proteinExistence type="predicted"/>
<evidence type="ECO:0000313" key="2">
    <source>
        <dbReference type="Proteomes" id="UP000010164"/>
    </source>
</evidence>
<accession>L0W8H9</accession>
<name>L0W8H9_9GAMM</name>
<dbReference type="AlphaFoldDB" id="L0W8H9"/>
<reference evidence="1 2" key="1">
    <citation type="journal article" date="2012" name="J. Bacteriol.">
        <title>Genome Sequence of the Alkane-Degrading Bacterium Alcanivorax hongdengensis Type Strain A-11-3.</title>
        <authorList>
            <person name="Lai Q."/>
            <person name="Shao Z."/>
        </authorList>
    </citation>
    <scope>NUCLEOTIDE SEQUENCE [LARGE SCALE GENOMIC DNA]</scope>
    <source>
        <strain evidence="1 2">A-11-3</strain>
    </source>
</reference>
<dbReference type="STRING" id="1177179.A11A3_15769"/>
<dbReference type="Proteomes" id="UP000010164">
    <property type="component" value="Unassembled WGS sequence"/>
</dbReference>
<dbReference type="EMBL" id="AMRJ01000038">
    <property type="protein sequence ID" value="EKF73023.1"/>
    <property type="molecule type" value="Genomic_DNA"/>
</dbReference>
<evidence type="ECO:0000313" key="1">
    <source>
        <dbReference type="EMBL" id="EKF73023.1"/>
    </source>
</evidence>
<comment type="caution">
    <text evidence="1">The sequence shown here is derived from an EMBL/GenBank/DDBJ whole genome shotgun (WGS) entry which is preliminary data.</text>
</comment>
<sequence>MLMVLGLWSTPLMAASNGGTTIAQLDVAEGHDPDHMAPGIPRDFPLPPGSHGLVVNSSLTIGTVKGVDEKQAIAFYKPYFQARQWDIRRDVEAPGFVKITACEKAGSQCVTLSASSGGMTNTPGVMRFSFPQKDTLR</sequence>
<dbReference type="PATRIC" id="fig|1177179.3.peg.3104"/>
<gene>
    <name evidence="1" type="ORF">A11A3_15769</name>
</gene>
<protein>
    <submittedName>
        <fullName evidence="1">Uncharacterized protein</fullName>
    </submittedName>
</protein>
<keyword evidence="2" id="KW-1185">Reference proteome</keyword>
<organism evidence="1 2">
    <name type="scientific">Alcanivorax hongdengensis A-11-3</name>
    <dbReference type="NCBI Taxonomy" id="1177179"/>
    <lineage>
        <taxon>Bacteria</taxon>
        <taxon>Pseudomonadati</taxon>
        <taxon>Pseudomonadota</taxon>
        <taxon>Gammaproteobacteria</taxon>
        <taxon>Oceanospirillales</taxon>
        <taxon>Alcanivoracaceae</taxon>
        <taxon>Alcanivorax</taxon>
    </lineage>
</organism>